<comment type="caution">
    <text evidence="2">The sequence shown here is derived from an EMBL/GenBank/DDBJ whole genome shotgun (WGS) entry which is preliminary data.</text>
</comment>
<dbReference type="Pfam" id="PF00561">
    <property type="entry name" value="Abhydrolase_1"/>
    <property type="match status" value="1"/>
</dbReference>
<dbReference type="InterPro" id="IPR029058">
    <property type="entry name" value="AB_hydrolase_fold"/>
</dbReference>
<dbReference type="GO" id="GO:0016787">
    <property type="term" value="F:hydrolase activity"/>
    <property type="evidence" value="ECO:0007669"/>
    <property type="project" value="UniProtKB-KW"/>
</dbReference>
<dbReference type="Gene3D" id="3.40.50.1820">
    <property type="entry name" value="alpha/beta hydrolase"/>
    <property type="match status" value="1"/>
</dbReference>
<dbReference type="InterPro" id="IPR050228">
    <property type="entry name" value="Carboxylesterase_BioH"/>
</dbReference>
<accession>A0A939KPQ2</accession>
<evidence type="ECO:0000259" key="1">
    <source>
        <dbReference type="Pfam" id="PF00561"/>
    </source>
</evidence>
<keyword evidence="3" id="KW-1185">Reference proteome</keyword>
<evidence type="ECO:0000313" key="3">
    <source>
        <dbReference type="Proteomes" id="UP000664073"/>
    </source>
</evidence>
<name>A0A939KPQ2_9PROT</name>
<dbReference type="EMBL" id="JAFVMH010000001">
    <property type="protein sequence ID" value="MBO1324264.1"/>
    <property type="molecule type" value="Genomic_DNA"/>
</dbReference>
<reference evidence="2" key="1">
    <citation type="submission" date="2021-03" db="EMBL/GenBank/DDBJ databases">
        <title>The complete genome sequence of Acetobacter sp. TBRC 12339.</title>
        <authorList>
            <person name="Charoenyingcharoen P."/>
            <person name="Yukphan P."/>
        </authorList>
    </citation>
    <scope>NUCLEOTIDE SEQUENCE</scope>
    <source>
        <strain evidence="2">TBRC 12339</strain>
    </source>
</reference>
<feature type="domain" description="AB hydrolase-1" evidence="1">
    <location>
        <begin position="29"/>
        <end position="254"/>
    </location>
</feature>
<evidence type="ECO:0000313" key="2">
    <source>
        <dbReference type="EMBL" id="MBO1324264.1"/>
    </source>
</evidence>
<dbReference type="PANTHER" id="PTHR43194">
    <property type="entry name" value="HYDROLASE ALPHA/BETA FOLD FAMILY"/>
    <property type="match status" value="1"/>
</dbReference>
<sequence length="281" mass="30753">MAETPHVQDGHAAGTRFRVVQPARPVARTLVFLHGVGMQLEFWQPQLAYFSRNYRCVAYDMLGHGDSPLPPQSPTLADYSAQFAQVVEHLSLGPVTFIGHSMGALIAIDAAIRYPDRVERLVAMNGVYDRTPAQSAAIAARVAQLDGKMPDWSATLDRWFGAAPSEQAAERASLHDLLQRIQPEGYARTYRLFAHADQAHVQTLRTLRAPALFLTGELDPNSTPAMSEAMAAACPDGRACILAGERHMMSFVHPASTNRAITEFLHETGSPDLPVFRSPTP</sequence>
<protein>
    <submittedName>
        <fullName evidence="2">Alpha/beta fold hydrolase</fullName>
    </submittedName>
</protein>
<dbReference type="RefSeq" id="WP_207844897.1">
    <property type="nucleotide sequence ID" value="NZ_JAFVMH010000001.1"/>
</dbReference>
<gene>
    <name evidence="2" type="ORF">J2D77_03700</name>
</gene>
<organism evidence="2 3">
    <name type="scientific">Acetobacter garciniae</name>
    <dbReference type="NCBI Taxonomy" id="2817435"/>
    <lineage>
        <taxon>Bacteria</taxon>
        <taxon>Pseudomonadati</taxon>
        <taxon>Pseudomonadota</taxon>
        <taxon>Alphaproteobacteria</taxon>
        <taxon>Acetobacterales</taxon>
        <taxon>Acetobacteraceae</taxon>
        <taxon>Acetobacter</taxon>
    </lineage>
</organism>
<dbReference type="Proteomes" id="UP000664073">
    <property type="component" value="Unassembled WGS sequence"/>
</dbReference>
<dbReference type="AlphaFoldDB" id="A0A939KPQ2"/>
<dbReference type="InterPro" id="IPR000073">
    <property type="entry name" value="AB_hydrolase_1"/>
</dbReference>
<dbReference type="PRINTS" id="PR00111">
    <property type="entry name" value="ABHYDROLASE"/>
</dbReference>
<dbReference type="SUPFAM" id="SSF53474">
    <property type="entry name" value="alpha/beta-Hydrolases"/>
    <property type="match status" value="1"/>
</dbReference>
<proteinExistence type="predicted"/>
<dbReference type="PANTHER" id="PTHR43194:SF2">
    <property type="entry name" value="PEROXISOMAL MEMBRANE PROTEIN LPX1"/>
    <property type="match status" value="1"/>
</dbReference>
<keyword evidence="2" id="KW-0378">Hydrolase</keyword>